<comment type="catalytic activity">
    <reaction evidence="12">
        <text>DNA(n) + a 2'-deoxyribonucleoside 5'-triphosphate = DNA(n+1) + diphosphate</text>
        <dbReference type="Rhea" id="RHEA:22508"/>
        <dbReference type="Rhea" id="RHEA-COMP:17339"/>
        <dbReference type="Rhea" id="RHEA-COMP:17340"/>
        <dbReference type="ChEBI" id="CHEBI:33019"/>
        <dbReference type="ChEBI" id="CHEBI:61560"/>
        <dbReference type="ChEBI" id="CHEBI:173112"/>
        <dbReference type="EC" id="2.7.7.7"/>
    </reaction>
</comment>
<dbReference type="Gene3D" id="1.10.132.60">
    <property type="entry name" value="DNA polymerase family B, C-terminal domain"/>
    <property type="match status" value="1"/>
</dbReference>
<evidence type="ECO:0000313" key="18">
    <source>
        <dbReference type="Proteomes" id="UP000001072"/>
    </source>
</evidence>
<dbReference type="InterPro" id="IPR012337">
    <property type="entry name" value="RNaseH-like_sf"/>
</dbReference>
<dbReference type="KEGG" id="mlr:MELLADRAFT_48531"/>
<dbReference type="Pfam" id="PF08996">
    <property type="entry name" value="zf-DNA_Pol"/>
    <property type="match status" value="1"/>
</dbReference>
<dbReference type="RefSeq" id="XP_007410482.1">
    <property type="nucleotide sequence ID" value="XM_007410420.1"/>
</dbReference>
<feature type="domain" description="DNA-directed DNA polymerase family B exonuclease" evidence="15">
    <location>
        <begin position="164"/>
        <end position="401"/>
    </location>
</feature>
<dbReference type="Pfam" id="PF03104">
    <property type="entry name" value="DNA_pol_B_exo1"/>
    <property type="match status" value="1"/>
</dbReference>
<dbReference type="Pfam" id="PF00136">
    <property type="entry name" value="DNA_pol_B"/>
    <property type="match status" value="1"/>
</dbReference>
<dbReference type="InterPro" id="IPR006133">
    <property type="entry name" value="DNA-dir_DNA_pol_B_exonuc"/>
</dbReference>
<dbReference type="PRINTS" id="PR00106">
    <property type="entry name" value="DNAPOLB"/>
</dbReference>
<dbReference type="VEuPathDB" id="FungiDB:MELLADRAFT_48531"/>
<dbReference type="GO" id="GO:0008270">
    <property type="term" value="F:zinc ion binding"/>
    <property type="evidence" value="ECO:0007669"/>
    <property type="project" value="UniProtKB-KW"/>
</dbReference>
<dbReference type="EC" id="2.7.7.7" evidence="12"/>
<dbReference type="STRING" id="747676.F4RN64"/>
<keyword evidence="4 12" id="KW-0548">Nucleotidyltransferase</keyword>
<dbReference type="GO" id="GO:0033554">
    <property type="term" value="P:cellular response to stress"/>
    <property type="evidence" value="ECO:0007669"/>
    <property type="project" value="UniProtKB-ARBA"/>
</dbReference>
<feature type="region of interest" description="Disordered" evidence="13">
    <location>
        <begin position="1"/>
        <end position="27"/>
    </location>
</feature>
<feature type="domain" description="DNA-directed DNA polymerase family B multifunctional" evidence="14">
    <location>
        <begin position="470"/>
        <end position="919"/>
    </location>
</feature>
<evidence type="ECO:0000259" key="14">
    <source>
        <dbReference type="Pfam" id="PF00136"/>
    </source>
</evidence>
<dbReference type="GO" id="GO:0003682">
    <property type="term" value="F:chromatin binding"/>
    <property type="evidence" value="ECO:0007669"/>
    <property type="project" value="TreeGrafter"/>
</dbReference>
<dbReference type="GeneID" id="18928529"/>
<evidence type="ECO:0000256" key="3">
    <source>
        <dbReference type="ARBA" id="ARBA00022679"/>
    </source>
</evidence>
<dbReference type="GO" id="GO:0003887">
    <property type="term" value="F:DNA-directed DNA polymerase activity"/>
    <property type="evidence" value="ECO:0007669"/>
    <property type="project" value="UniProtKB-KW"/>
</dbReference>
<gene>
    <name evidence="17" type="ORF">MELLADRAFT_48531</name>
</gene>
<dbReference type="Gene3D" id="1.10.287.690">
    <property type="entry name" value="Helix hairpin bin"/>
    <property type="match status" value="1"/>
</dbReference>
<accession>F4RN64</accession>
<dbReference type="FunFam" id="3.30.70.2820:FF:000001">
    <property type="entry name" value="DNA polymerase"/>
    <property type="match status" value="1"/>
</dbReference>
<keyword evidence="6" id="KW-0479">Metal-binding</keyword>
<protein>
    <recommendedName>
        <fullName evidence="12">DNA polymerase</fullName>
        <ecNumber evidence="12">2.7.7.7</ecNumber>
    </recommendedName>
</protein>
<evidence type="ECO:0000256" key="8">
    <source>
        <dbReference type="ARBA" id="ARBA00022833"/>
    </source>
</evidence>
<comment type="similarity">
    <text evidence="2 12">Belongs to the DNA polymerase type-B family.</text>
</comment>
<evidence type="ECO:0000256" key="6">
    <source>
        <dbReference type="ARBA" id="ARBA00022723"/>
    </source>
</evidence>
<proteinExistence type="inferred from homology"/>
<evidence type="ECO:0000256" key="10">
    <source>
        <dbReference type="ARBA" id="ARBA00023125"/>
    </source>
</evidence>
<keyword evidence="11" id="KW-0539">Nucleus</keyword>
<evidence type="ECO:0000256" key="2">
    <source>
        <dbReference type="ARBA" id="ARBA00005755"/>
    </source>
</evidence>
<dbReference type="InterPro" id="IPR042087">
    <property type="entry name" value="DNA_pol_B_thumb"/>
</dbReference>
<dbReference type="InterPro" id="IPR045846">
    <property type="entry name" value="POLBc_alpha"/>
</dbReference>
<keyword evidence="9 12" id="KW-0239">DNA-directed DNA polymerase</keyword>
<dbReference type="GO" id="GO:0000166">
    <property type="term" value="F:nucleotide binding"/>
    <property type="evidence" value="ECO:0007669"/>
    <property type="project" value="InterPro"/>
</dbReference>
<keyword evidence="18" id="KW-1185">Reference proteome</keyword>
<keyword evidence="7" id="KW-0863">Zinc-finger</keyword>
<name>F4RN64_MELLP</name>
<evidence type="ECO:0000256" key="1">
    <source>
        <dbReference type="ARBA" id="ARBA00004123"/>
    </source>
</evidence>
<keyword evidence="3 12" id="KW-0808">Transferase</keyword>
<dbReference type="InterPro" id="IPR006172">
    <property type="entry name" value="DNA-dir_DNA_pol_B"/>
</dbReference>
<dbReference type="InterPro" id="IPR043502">
    <property type="entry name" value="DNA/RNA_pol_sf"/>
</dbReference>
<dbReference type="OrthoDB" id="6755010at2759"/>
<evidence type="ECO:0000313" key="17">
    <source>
        <dbReference type="EMBL" id="EGG06244.1"/>
    </source>
</evidence>
<dbReference type="Proteomes" id="UP000001072">
    <property type="component" value="Unassembled WGS sequence"/>
</dbReference>
<evidence type="ECO:0000256" key="12">
    <source>
        <dbReference type="RuleBase" id="RU000442"/>
    </source>
</evidence>
<dbReference type="SUPFAM" id="SSF56672">
    <property type="entry name" value="DNA/RNA polymerases"/>
    <property type="match status" value="1"/>
</dbReference>
<dbReference type="GO" id="GO:0006273">
    <property type="term" value="P:lagging strand elongation"/>
    <property type="evidence" value="ECO:0007669"/>
    <property type="project" value="TreeGrafter"/>
</dbReference>
<dbReference type="NCBIfam" id="TIGR00592">
    <property type="entry name" value="pol2"/>
    <property type="match status" value="1"/>
</dbReference>
<evidence type="ECO:0000259" key="16">
    <source>
        <dbReference type="Pfam" id="PF08996"/>
    </source>
</evidence>
<feature type="domain" description="Zinc finger DNA-directed DNA polymerase family B alpha" evidence="16">
    <location>
        <begin position="958"/>
        <end position="1149"/>
    </location>
</feature>
<evidence type="ECO:0000256" key="7">
    <source>
        <dbReference type="ARBA" id="ARBA00022771"/>
    </source>
</evidence>
<dbReference type="Gene3D" id="3.30.420.10">
    <property type="entry name" value="Ribonuclease H-like superfamily/Ribonuclease H"/>
    <property type="match status" value="1"/>
</dbReference>
<dbReference type="FunFam" id="1.10.132.60:FF:000004">
    <property type="entry name" value="DNA polymerase"/>
    <property type="match status" value="1"/>
</dbReference>
<evidence type="ECO:0000256" key="4">
    <source>
        <dbReference type="ARBA" id="ARBA00022695"/>
    </source>
</evidence>
<dbReference type="CDD" id="cd05532">
    <property type="entry name" value="POLBc_alpha"/>
    <property type="match status" value="1"/>
</dbReference>
<dbReference type="GO" id="GO:0005658">
    <property type="term" value="C:alpha DNA polymerase:primase complex"/>
    <property type="evidence" value="ECO:0007669"/>
    <property type="project" value="UniProtKB-ARBA"/>
</dbReference>
<dbReference type="InterPro" id="IPR006134">
    <property type="entry name" value="DNA-dir_DNA_pol_B_multi_dom"/>
</dbReference>
<dbReference type="FunFam" id="1.10.287.690:FF:000003">
    <property type="entry name" value="DNA polymerase"/>
    <property type="match status" value="1"/>
</dbReference>
<dbReference type="InterPro" id="IPR036397">
    <property type="entry name" value="RNaseH_sf"/>
</dbReference>
<dbReference type="InterPro" id="IPR023211">
    <property type="entry name" value="DNA_pol_palm_dom_sf"/>
</dbReference>
<dbReference type="GO" id="GO:0006272">
    <property type="term" value="P:leading strand elongation"/>
    <property type="evidence" value="ECO:0007669"/>
    <property type="project" value="TreeGrafter"/>
</dbReference>
<sequence length="1159" mass="132183">MKVDAFEPRVSSGPVATRESGVEGNDATEKGENLKFFWLDYLEVEGVIYLFGKVLNKLTSTYVTCCVIVEGMERNLFVLPKETIRDEDDVEVKPTEDDVYDDIEDVLQKYGIAEFKAKVVKRKYCFEEKGIPAGEHEWHKVVYSFSKPAIPLNTKSRTFGKVLGTHSSAFELFLLKRRIMGPCWLNLKGALPNKSKTPASWCQLEVVIKNPKSINPFSDSDSSAPQDLPPLRIISLSVRDIMNHKENKRELVCATIRTWHDAQLEDSTPLDQQPSFTKTFVRPLSLFPAAFRDACRQTSPVIYPVTNEQTLLTELLADISRLDPDIVVGYDLTSGALDVLLHRMRDLRTPHWSRIGRFRRDKLPLLRSGAINNQLTGRLLCDLSAEGFKSSVSSTTWSLTELCQQHLNIAREDIDPDEIIDYFDSTSTKPTRLINFIKHSEADTYFQMALVHKVQYLSLTKQLTNLAGNSWNATLFGGRAQRNEYILLHEFHRQKFICPDKLSFNDRKAIEKAQAIKSENDGEDGKKNVKKDKYKGGLVFEPKRGLWDKFILVMDFNSLYPSIIQEYNIDFTTIDRTTLDEDDPDAMPELPSSSTKQGILPRLIATLVNRRRQVKSLMKDRDTPPNKMIQYEIKQLALKLTANSMYGCLGFEGSRFYARSLAALTTYKGREILTNTRELAESKDLDVIYGDTDSVMINTNAIDFAAAKKIGGEFKKLVNERYRLLEIDIDAVFERMLLLQKKKYAALKIDEVTLQKSVEVKGLDMKRREFCKLSKDASQYILQHVLSGDPTEIVVEKMHEYLTQLGEDVKEGRKDLEDFIIHKKLGKNPKDYPDAKSQPHVQVALRMESKGSSAAKAGDVIPYIFCLGDDGSSSTRSAQADKARHPDDLRRSDSPWKIDYDYYLSLQVLPPIERLCEPIEGTDRSRLAECLGLDPSRFKTHTSSNALDNDREFHTLDSQIPDSERFKDSQPFKLRCRSCHEESDFKGAQADTVCPFQKLGMIGISGIICPNLVCKQRYSIGSMVAQLEIQIRGYINKFYEAWLVCDDASCRNRTRMMSVYGRRCLNSSMACKGVMSYEYTDKMLYDQILYYQSLFDPDKAIERFKGTDKSELTANILKVNKKTLSILKTIVDKHLEWNGRRYVSMGSLFSFMTNVKGMK</sequence>
<comment type="subcellular location">
    <subcellularLocation>
        <location evidence="1">Nucleus</location>
    </subcellularLocation>
</comment>
<dbReference type="GO" id="GO:0003697">
    <property type="term" value="F:single-stranded DNA binding"/>
    <property type="evidence" value="ECO:0007669"/>
    <property type="project" value="TreeGrafter"/>
</dbReference>
<dbReference type="FunCoup" id="F4RN64">
    <property type="interactions" value="510"/>
</dbReference>
<dbReference type="Gene3D" id="3.90.1600.10">
    <property type="entry name" value="Palm domain of DNA polymerase"/>
    <property type="match status" value="1"/>
</dbReference>
<organism evidence="18">
    <name type="scientific">Melampsora larici-populina (strain 98AG31 / pathotype 3-4-7)</name>
    <name type="common">Poplar leaf rust fungus</name>
    <dbReference type="NCBI Taxonomy" id="747676"/>
    <lineage>
        <taxon>Eukaryota</taxon>
        <taxon>Fungi</taxon>
        <taxon>Dikarya</taxon>
        <taxon>Basidiomycota</taxon>
        <taxon>Pucciniomycotina</taxon>
        <taxon>Pucciniomycetes</taxon>
        <taxon>Pucciniales</taxon>
        <taxon>Melampsoraceae</taxon>
        <taxon>Melampsora</taxon>
    </lineage>
</organism>
<reference evidence="18" key="1">
    <citation type="journal article" date="2011" name="Proc. Natl. Acad. Sci. U.S.A.">
        <title>Obligate biotrophy features unraveled by the genomic analysis of rust fungi.</title>
        <authorList>
            <person name="Duplessis S."/>
            <person name="Cuomo C.A."/>
            <person name="Lin Y.-C."/>
            <person name="Aerts A."/>
            <person name="Tisserant E."/>
            <person name="Veneault-Fourrey C."/>
            <person name="Joly D.L."/>
            <person name="Hacquard S."/>
            <person name="Amselem J."/>
            <person name="Cantarel B.L."/>
            <person name="Chiu R."/>
            <person name="Coutinho P.M."/>
            <person name="Feau N."/>
            <person name="Field M."/>
            <person name="Frey P."/>
            <person name="Gelhaye E."/>
            <person name="Goldberg J."/>
            <person name="Grabherr M.G."/>
            <person name="Kodira C.D."/>
            <person name="Kohler A."/>
            <person name="Kuees U."/>
            <person name="Lindquist E.A."/>
            <person name="Lucas S.M."/>
            <person name="Mago R."/>
            <person name="Mauceli E."/>
            <person name="Morin E."/>
            <person name="Murat C."/>
            <person name="Pangilinan J.L."/>
            <person name="Park R."/>
            <person name="Pearson M."/>
            <person name="Quesneville H."/>
            <person name="Rouhier N."/>
            <person name="Sakthikumar S."/>
            <person name="Salamov A.A."/>
            <person name="Schmutz J."/>
            <person name="Selles B."/>
            <person name="Shapiro H."/>
            <person name="Tanguay P."/>
            <person name="Tuskan G.A."/>
            <person name="Henrissat B."/>
            <person name="Van de Peer Y."/>
            <person name="Rouze P."/>
            <person name="Ellis J.G."/>
            <person name="Dodds P.N."/>
            <person name="Schein J.E."/>
            <person name="Zhong S."/>
            <person name="Hamelin R.C."/>
            <person name="Grigoriev I.V."/>
            <person name="Szabo L.J."/>
            <person name="Martin F."/>
        </authorList>
    </citation>
    <scope>NUCLEOTIDE SEQUENCE [LARGE SCALE GENOMIC DNA]</scope>
    <source>
        <strain evidence="18">98AG31 / pathotype 3-4-7</strain>
    </source>
</reference>
<dbReference type="PANTHER" id="PTHR45861:SF1">
    <property type="entry name" value="DNA POLYMERASE ALPHA CATALYTIC SUBUNIT"/>
    <property type="match status" value="1"/>
</dbReference>
<dbReference type="Gene3D" id="6.10.10.100">
    <property type="match status" value="1"/>
</dbReference>
<evidence type="ECO:0000256" key="13">
    <source>
        <dbReference type="SAM" id="MobiDB-lite"/>
    </source>
</evidence>
<dbReference type="EMBL" id="GL883109">
    <property type="protein sequence ID" value="EGG06244.1"/>
    <property type="molecule type" value="Genomic_DNA"/>
</dbReference>
<keyword evidence="5 12" id="KW-0235">DNA replication</keyword>
<dbReference type="InterPro" id="IPR015088">
    <property type="entry name" value="Znf_DNA-dir_DNA_pol_B_alpha"/>
</dbReference>
<keyword evidence="10 12" id="KW-0238">DNA-binding</keyword>
<dbReference type="PROSITE" id="PS00116">
    <property type="entry name" value="DNA_POLYMERASE_B"/>
    <property type="match status" value="1"/>
</dbReference>
<dbReference type="GO" id="GO:0003688">
    <property type="term" value="F:DNA replication origin binding"/>
    <property type="evidence" value="ECO:0007669"/>
    <property type="project" value="TreeGrafter"/>
</dbReference>
<dbReference type="GO" id="GO:1902975">
    <property type="term" value="P:mitotic DNA replication initiation"/>
    <property type="evidence" value="ECO:0007669"/>
    <property type="project" value="InterPro"/>
</dbReference>
<dbReference type="eggNOG" id="KOG0970">
    <property type="taxonomic scope" value="Eukaryota"/>
</dbReference>
<dbReference type="Gene3D" id="1.10.3200.20">
    <property type="entry name" value="DNA Polymerase alpha, zinc finger"/>
    <property type="match status" value="1"/>
</dbReference>
<evidence type="ECO:0000256" key="11">
    <source>
        <dbReference type="ARBA" id="ARBA00023242"/>
    </source>
</evidence>
<dbReference type="HOGENOM" id="CLU_001718_0_0_1"/>
<dbReference type="AlphaFoldDB" id="F4RN64"/>
<dbReference type="InterPro" id="IPR017964">
    <property type="entry name" value="DNA-dir_DNA_pol_B_CS"/>
</dbReference>
<dbReference type="InterPro" id="IPR038256">
    <property type="entry name" value="Pol_alpha_znc_sf"/>
</dbReference>
<dbReference type="Gene3D" id="3.30.70.2820">
    <property type="match status" value="1"/>
</dbReference>
<evidence type="ECO:0000259" key="15">
    <source>
        <dbReference type="Pfam" id="PF03104"/>
    </source>
</evidence>
<dbReference type="SUPFAM" id="SSF53098">
    <property type="entry name" value="Ribonuclease H-like"/>
    <property type="match status" value="1"/>
</dbReference>
<keyword evidence="8" id="KW-0862">Zinc</keyword>
<evidence type="ECO:0000256" key="5">
    <source>
        <dbReference type="ARBA" id="ARBA00022705"/>
    </source>
</evidence>
<evidence type="ECO:0000256" key="9">
    <source>
        <dbReference type="ARBA" id="ARBA00022932"/>
    </source>
</evidence>
<dbReference type="InParanoid" id="F4RN64"/>
<dbReference type="Gene3D" id="2.40.50.730">
    <property type="match status" value="1"/>
</dbReference>
<dbReference type="SMART" id="SM00486">
    <property type="entry name" value="POLBc"/>
    <property type="match status" value="1"/>
</dbReference>
<dbReference type="CDD" id="cd05776">
    <property type="entry name" value="DNA_polB_alpha_exo"/>
    <property type="match status" value="1"/>
</dbReference>
<dbReference type="PANTHER" id="PTHR45861">
    <property type="entry name" value="DNA POLYMERASE ALPHA CATALYTIC SUBUNIT"/>
    <property type="match status" value="1"/>
</dbReference>